<evidence type="ECO:0000259" key="3">
    <source>
        <dbReference type="Pfam" id="PF18962"/>
    </source>
</evidence>
<dbReference type="Gene3D" id="2.60.120.200">
    <property type="match status" value="1"/>
</dbReference>
<name>A0ABR7J1N0_9FLAO</name>
<feature type="chain" id="PRO_5047169930" evidence="2">
    <location>
        <begin position="18"/>
        <end position="444"/>
    </location>
</feature>
<evidence type="ECO:0000256" key="2">
    <source>
        <dbReference type="SAM" id="SignalP"/>
    </source>
</evidence>
<feature type="domain" description="Secretion system C-terminal sorting" evidence="3">
    <location>
        <begin position="377"/>
        <end position="442"/>
    </location>
</feature>
<dbReference type="InterPro" id="IPR013320">
    <property type="entry name" value="ConA-like_dom_sf"/>
</dbReference>
<dbReference type="RefSeq" id="WP_166130570.1">
    <property type="nucleotide sequence ID" value="NZ_JAANOQ010000008.1"/>
</dbReference>
<protein>
    <submittedName>
        <fullName evidence="4">T9SS type A sorting domain-containing protein</fullName>
    </submittedName>
</protein>
<feature type="signal peptide" evidence="2">
    <location>
        <begin position="1"/>
        <end position="17"/>
    </location>
</feature>
<dbReference type="SUPFAM" id="SSF49899">
    <property type="entry name" value="Concanavalin A-like lectins/glucanases"/>
    <property type="match status" value="1"/>
</dbReference>
<dbReference type="Gene3D" id="2.60.120.260">
    <property type="entry name" value="Galactose-binding domain-like"/>
    <property type="match status" value="1"/>
</dbReference>
<dbReference type="EMBL" id="JACRUN010000009">
    <property type="protein sequence ID" value="MBC5835936.1"/>
    <property type="molecule type" value="Genomic_DNA"/>
</dbReference>
<accession>A0ABR7J1N0</accession>
<comment type="caution">
    <text evidence="4">The sequence shown here is derived from an EMBL/GenBank/DDBJ whole genome shotgun (WGS) entry which is preliminary data.</text>
</comment>
<dbReference type="NCBIfam" id="TIGR04183">
    <property type="entry name" value="Por_Secre_tail"/>
    <property type="match status" value="1"/>
</dbReference>
<proteinExistence type="predicted"/>
<evidence type="ECO:0000313" key="4">
    <source>
        <dbReference type="EMBL" id="MBC5835936.1"/>
    </source>
</evidence>
<evidence type="ECO:0000256" key="1">
    <source>
        <dbReference type="ARBA" id="ARBA00022729"/>
    </source>
</evidence>
<dbReference type="Proteomes" id="UP000605990">
    <property type="component" value="Unassembled WGS sequence"/>
</dbReference>
<dbReference type="Pfam" id="PF13385">
    <property type="entry name" value="Laminin_G_3"/>
    <property type="match status" value="1"/>
</dbReference>
<keyword evidence="1 2" id="KW-0732">Signal</keyword>
<reference evidence="4 5" key="1">
    <citation type="submission" date="2020-08" db="EMBL/GenBank/DDBJ databases">
        <title>Description of novel Flavobacterium F-408 isolate.</title>
        <authorList>
            <person name="Saticioglu I.B."/>
            <person name="Duman M."/>
            <person name="Altun S."/>
        </authorList>
    </citation>
    <scope>NUCLEOTIDE SEQUENCE [LARGE SCALE GENOMIC DNA]</scope>
    <source>
        <strain evidence="4 5">F-408</strain>
    </source>
</reference>
<keyword evidence="5" id="KW-1185">Reference proteome</keyword>
<evidence type="ECO:0000313" key="5">
    <source>
        <dbReference type="Proteomes" id="UP000605990"/>
    </source>
</evidence>
<organism evidence="4 5">
    <name type="scientific">Flavobacterium bernardetii</name>
    <dbReference type="NCBI Taxonomy" id="2813823"/>
    <lineage>
        <taxon>Bacteria</taxon>
        <taxon>Pseudomonadati</taxon>
        <taxon>Bacteroidota</taxon>
        <taxon>Flavobacteriia</taxon>
        <taxon>Flavobacteriales</taxon>
        <taxon>Flavobacteriaceae</taxon>
        <taxon>Flavobacterium</taxon>
    </lineage>
</organism>
<dbReference type="Pfam" id="PF18962">
    <property type="entry name" value="Por_Secre_tail"/>
    <property type="match status" value="1"/>
</dbReference>
<dbReference type="InterPro" id="IPR026444">
    <property type="entry name" value="Secre_tail"/>
</dbReference>
<gene>
    <name evidence="4" type="ORF">H8R27_13660</name>
</gene>
<sequence>MKTRLLLFLMAFSFANAQINVSQGFESGTIPSGWANNNFSFTNTTSCSGVYSASFTTSGLGSGAEISTPTYTATGASITVSADYKKSSGSGGGIFYLQYYNFTTSSWTTITTTTSFSSTCQTLSATIPAGTIPTGANVAFKFYLYCTSGNFTFNVDNTKVFENIPQTIAEYTFNNTYTNINGNAAFSSNAGTSFVTDRHGNSNGAININNSGSNATIAGLSYGAGARTISVWAKTNVLNSVINYVFHYGNTANGNGLAFRPTSILYFENGGANLELSNTNANNTWVHYVCTYDGTTAKVFKNGVLFSSGAKTFNTVNNSDIFKLGTAETGAVNYFNGAIDDLKIYNYVLNTTEISNLYTSNMLASENFNANNLEVGLYPNPVNDILNIDTKEEILLVEVFTLQGQKVMSSKENKINVSELPAGIYLVRIQDVNNNIATKKIIKN</sequence>